<dbReference type="PANTHER" id="PTHR21098:SF12">
    <property type="entry name" value="RIBOFLAVIN SYNTHASE"/>
    <property type="match status" value="1"/>
</dbReference>
<evidence type="ECO:0000313" key="12">
    <source>
        <dbReference type="EMBL" id="MBM6758454.1"/>
    </source>
</evidence>
<dbReference type="PIRSF" id="PIRSF000498">
    <property type="entry name" value="Riboflavin_syn_A"/>
    <property type="match status" value="1"/>
</dbReference>
<dbReference type="NCBIfam" id="TIGR00187">
    <property type="entry name" value="ribE"/>
    <property type="match status" value="1"/>
</dbReference>
<evidence type="ECO:0000256" key="1">
    <source>
        <dbReference type="ARBA" id="ARBA00000968"/>
    </source>
</evidence>
<dbReference type="InterPro" id="IPR017938">
    <property type="entry name" value="Riboflavin_synthase-like_b-brl"/>
</dbReference>
<dbReference type="Proteomes" id="UP000703295">
    <property type="component" value="Unassembled WGS sequence"/>
</dbReference>
<evidence type="ECO:0000256" key="9">
    <source>
        <dbReference type="NCBIfam" id="TIGR00187"/>
    </source>
</evidence>
<dbReference type="Pfam" id="PF00677">
    <property type="entry name" value="Lum_binding"/>
    <property type="match status" value="2"/>
</dbReference>
<evidence type="ECO:0000256" key="10">
    <source>
        <dbReference type="PROSITE-ProRule" id="PRU00524"/>
    </source>
</evidence>
<dbReference type="GO" id="GO:0004746">
    <property type="term" value="F:riboflavin synthase activity"/>
    <property type="evidence" value="ECO:0007669"/>
    <property type="project" value="UniProtKB-EC"/>
</dbReference>
<keyword evidence="8" id="KW-0677">Repeat</keyword>
<proteinExistence type="predicted"/>
<protein>
    <recommendedName>
        <fullName evidence="5 9">Riboflavin synthase</fullName>
        <ecNumber evidence="4 9">2.5.1.9</ecNumber>
    </recommendedName>
</protein>
<keyword evidence="7 12" id="KW-0808">Transferase</keyword>
<organism evidence="12 13">
    <name type="scientific">Bacteroides mediterraneensis</name>
    <dbReference type="NCBI Taxonomy" id="1841856"/>
    <lineage>
        <taxon>Bacteria</taxon>
        <taxon>Pseudomonadati</taxon>
        <taxon>Bacteroidota</taxon>
        <taxon>Bacteroidia</taxon>
        <taxon>Bacteroidales</taxon>
        <taxon>Bacteroidaceae</taxon>
        <taxon>Bacteroides</taxon>
    </lineage>
</organism>
<evidence type="ECO:0000256" key="7">
    <source>
        <dbReference type="ARBA" id="ARBA00022679"/>
    </source>
</evidence>
<evidence type="ECO:0000256" key="4">
    <source>
        <dbReference type="ARBA" id="ARBA00012827"/>
    </source>
</evidence>
<evidence type="ECO:0000256" key="2">
    <source>
        <dbReference type="ARBA" id="ARBA00002803"/>
    </source>
</evidence>
<dbReference type="SUPFAM" id="SSF63380">
    <property type="entry name" value="Riboflavin synthase domain-like"/>
    <property type="match status" value="2"/>
</dbReference>
<evidence type="ECO:0000256" key="8">
    <source>
        <dbReference type="ARBA" id="ARBA00022737"/>
    </source>
</evidence>
<evidence type="ECO:0000256" key="6">
    <source>
        <dbReference type="ARBA" id="ARBA00022619"/>
    </source>
</evidence>
<dbReference type="PROSITE" id="PS51177">
    <property type="entry name" value="LUMAZINE_BIND"/>
    <property type="match status" value="2"/>
</dbReference>
<dbReference type="InterPro" id="IPR001783">
    <property type="entry name" value="Lumazine-bd"/>
</dbReference>
<dbReference type="EC" id="2.5.1.9" evidence="4 9"/>
<reference evidence="12 13" key="1">
    <citation type="journal article" date="2021" name="Sci. Rep.">
        <title>The distribution of antibiotic resistance genes in chicken gut microbiota commensals.</title>
        <authorList>
            <person name="Juricova H."/>
            <person name="Matiasovicova J."/>
            <person name="Kubasova T."/>
            <person name="Cejkova D."/>
            <person name="Rychlik I."/>
        </authorList>
    </citation>
    <scope>NUCLEOTIDE SEQUENCE [LARGE SCALE GENOMIC DNA]</scope>
    <source>
        <strain evidence="12 13">An801</strain>
    </source>
</reference>
<dbReference type="RefSeq" id="WP_022354909.1">
    <property type="nucleotide sequence ID" value="NZ_CATVUC010000021.1"/>
</dbReference>
<dbReference type="CDD" id="cd00402">
    <property type="entry name" value="Riboflavin_synthase_like"/>
    <property type="match status" value="1"/>
</dbReference>
<dbReference type="InterPro" id="IPR026017">
    <property type="entry name" value="Lumazine-bd_dom"/>
</dbReference>
<feature type="domain" description="Lumazine-binding" evidence="11">
    <location>
        <begin position="1"/>
        <end position="95"/>
    </location>
</feature>
<dbReference type="InterPro" id="IPR023366">
    <property type="entry name" value="ATP_synth_asu-like_sf"/>
</dbReference>
<sequence length="201" mass="22453">MFSGIVEEYAEVVKVVKDQENLHLTLKCSFVDELKIDQSVSHNGVCLTVVSIQDGTYTVTAMKETIERSNIGLLVPGDKVNVERSMMMNGRLDGHIVQGHVDQTAVCTAIDDAQGSWYFTFKYDFDKEMAKRGYFTVDKGSVTVNGVSLTVCNPTADSFQVAIIPYTYEHTNFHTIKVGSVVNIEFDIIGKYLSRMMQLTK</sequence>
<comment type="caution">
    <text evidence="12">The sequence shown here is derived from an EMBL/GenBank/DDBJ whole genome shotgun (WGS) entry which is preliminary data.</text>
</comment>
<feature type="repeat" description="Lumazine-binding" evidence="10">
    <location>
        <begin position="96"/>
        <end position="197"/>
    </location>
</feature>
<feature type="domain" description="Lumazine-binding" evidence="11">
    <location>
        <begin position="96"/>
        <end position="197"/>
    </location>
</feature>
<comment type="function">
    <text evidence="2">Catalyzes the dismutation of two molecules of 6,7-dimethyl-8-ribityllumazine, resulting in the formation of riboflavin and 5-amino-6-(D-ribitylamino)uracil.</text>
</comment>
<keyword evidence="13" id="KW-1185">Reference proteome</keyword>
<comment type="pathway">
    <text evidence="3">Cofactor biosynthesis; riboflavin biosynthesis; riboflavin from 2-hydroxy-3-oxobutyl phosphate and 5-amino-6-(D-ribitylamino)uracil: step 2/2.</text>
</comment>
<comment type="catalytic activity">
    <reaction evidence="1">
        <text>2 6,7-dimethyl-8-(1-D-ribityl)lumazine + H(+) = 5-amino-6-(D-ribitylamino)uracil + riboflavin</text>
        <dbReference type="Rhea" id="RHEA:20772"/>
        <dbReference type="ChEBI" id="CHEBI:15378"/>
        <dbReference type="ChEBI" id="CHEBI:15934"/>
        <dbReference type="ChEBI" id="CHEBI:57986"/>
        <dbReference type="ChEBI" id="CHEBI:58201"/>
        <dbReference type="EC" id="2.5.1.9"/>
    </reaction>
</comment>
<dbReference type="Gene3D" id="2.40.30.20">
    <property type="match status" value="2"/>
</dbReference>
<name>A0ABS2EV74_9BACE</name>
<keyword evidence="6" id="KW-0686">Riboflavin biosynthesis</keyword>
<evidence type="ECO:0000259" key="11">
    <source>
        <dbReference type="PROSITE" id="PS51177"/>
    </source>
</evidence>
<evidence type="ECO:0000313" key="13">
    <source>
        <dbReference type="Proteomes" id="UP000703295"/>
    </source>
</evidence>
<gene>
    <name evidence="12" type="ORF">H6A31_07125</name>
</gene>
<dbReference type="PANTHER" id="PTHR21098">
    <property type="entry name" value="RIBOFLAVIN SYNTHASE ALPHA CHAIN"/>
    <property type="match status" value="1"/>
</dbReference>
<dbReference type="EMBL" id="JACJJW010000015">
    <property type="protein sequence ID" value="MBM6758454.1"/>
    <property type="molecule type" value="Genomic_DNA"/>
</dbReference>
<evidence type="ECO:0000256" key="5">
    <source>
        <dbReference type="ARBA" id="ARBA00013950"/>
    </source>
</evidence>
<accession>A0ABS2EV74</accession>
<dbReference type="NCBIfam" id="NF006767">
    <property type="entry name" value="PRK09289.1"/>
    <property type="match status" value="1"/>
</dbReference>
<feature type="repeat" description="Lumazine-binding" evidence="10">
    <location>
        <begin position="1"/>
        <end position="95"/>
    </location>
</feature>
<evidence type="ECO:0000256" key="3">
    <source>
        <dbReference type="ARBA" id="ARBA00004887"/>
    </source>
</evidence>